<dbReference type="Gene3D" id="3.40.1260.10">
    <property type="entry name" value="DsrEFH-like"/>
    <property type="match status" value="1"/>
</dbReference>
<evidence type="ECO:0000313" key="2">
    <source>
        <dbReference type="Proteomes" id="UP000254326"/>
    </source>
</evidence>
<dbReference type="OrthoDB" id="9789418at2"/>
<name>A0A370U5I1_9GAMM</name>
<keyword evidence="2" id="KW-1185">Reference proteome</keyword>
<dbReference type="EMBL" id="QKRA01000010">
    <property type="protein sequence ID" value="RDL43027.1"/>
    <property type="molecule type" value="Genomic_DNA"/>
</dbReference>
<reference evidence="1 2" key="1">
    <citation type="submission" date="2018-06" db="EMBL/GenBank/DDBJ databases">
        <title>Marinomonas sp. YLB-05 draft genome sequence.</title>
        <authorList>
            <person name="Yu L."/>
            <person name="Tang X."/>
        </authorList>
    </citation>
    <scope>NUCLEOTIDE SEQUENCE [LARGE SCALE GENOMIC DNA]</scope>
    <source>
        <strain evidence="1 2">YLB-05</strain>
    </source>
</reference>
<dbReference type="SUPFAM" id="SSF75169">
    <property type="entry name" value="DsrEFH-like"/>
    <property type="match status" value="1"/>
</dbReference>
<accession>A0A370U5I1</accession>
<gene>
    <name evidence="1" type="ORF">DN730_16125</name>
</gene>
<organism evidence="1 2">
    <name type="scientific">Marinomonas piezotolerans</name>
    <dbReference type="NCBI Taxonomy" id="2213058"/>
    <lineage>
        <taxon>Bacteria</taxon>
        <taxon>Pseudomonadati</taxon>
        <taxon>Pseudomonadota</taxon>
        <taxon>Gammaproteobacteria</taxon>
        <taxon>Oceanospirillales</taxon>
        <taxon>Oceanospirillaceae</taxon>
        <taxon>Marinomonas</taxon>
    </lineage>
</organism>
<dbReference type="Proteomes" id="UP000254326">
    <property type="component" value="Unassembled WGS sequence"/>
</dbReference>
<dbReference type="RefSeq" id="WP_115469179.1">
    <property type="nucleotide sequence ID" value="NZ_QKRA01000010.1"/>
</dbReference>
<comment type="caution">
    <text evidence="1">The sequence shown here is derived from an EMBL/GenBank/DDBJ whole genome shotgun (WGS) entry which is preliminary data.</text>
</comment>
<dbReference type="InterPro" id="IPR003787">
    <property type="entry name" value="Sulphur_relay_DsrE/F-like"/>
</dbReference>
<evidence type="ECO:0000313" key="1">
    <source>
        <dbReference type="EMBL" id="RDL43027.1"/>
    </source>
</evidence>
<dbReference type="Pfam" id="PF02635">
    <property type="entry name" value="DsrE"/>
    <property type="match status" value="1"/>
</dbReference>
<sequence>MKTLIYLTSPTYSSLALKEGLDLALVLGTFEQDVSLCLTGDALSLLHINQSPLQRHGKHLYKLLDGLEFYDIVNVYVKEDELHNSTIELWDGITSLSQDAWHSMLRDHTHIYRF</sequence>
<dbReference type="InterPro" id="IPR027396">
    <property type="entry name" value="DsrEFH-like"/>
</dbReference>
<proteinExistence type="predicted"/>
<dbReference type="AlphaFoldDB" id="A0A370U5I1"/>
<protein>
    <submittedName>
        <fullName evidence="1">Sulfur oxidation protein</fullName>
    </submittedName>
</protein>